<name>A0A4S9DYW8_AURPU</name>
<organism evidence="1 2">
    <name type="scientific">Aureobasidium pullulans</name>
    <name type="common">Black yeast</name>
    <name type="synonym">Pullularia pullulans</name>
    <dbReference type="NCBI Taxonomy" id="5580"/>
    <lineage>
        <taxon>Eukaryota</taxon>
        <taxon>Fungi</taxon>
        <taxon>Dikarya</taxon>
        <taxon>Ascomycota</taxon>
        <taxon>Pezizomycotina</taxon>
        <taxon>Dothideomycetes</taxon>
        <taxon>Dothideomycetidae</taxon>
        <taxon>Dothideales</taxon>
        <taxon>Saccotheciaceae</taxon>
        <taxon>Aureobasidium</taxon>
    </lineage>
</organism>
<evidence type="ECO:0000313" key="2">
    <source>
        <dbReference type="Proteomes" id="UP000308953"/>
    </source>
</evidence>
<reference evidence="1 2" key="1">
    <citation type="submission" date="2018-10" db="EMBL/GenBank/DDBJ databases">
        <title>Fifty Aureobasidium pullulans genomes reveal a recombining polyextremotolerant generalist.</title>
        <authorList>
            <person name="Gostincar C."/>
            <person name="Turk M."/>
            <person name="Zajc J."/>
            <person name="Gunde-Cimerman N."/>
        </authorList>
    </citation>
    <scope>NUCLEOTIDE SEQUENCE [LARGE SCALE GENOMIC DNA]</scope>
    <source>
        <strain evidence="1 2">EXF-9785</strain>
    </source>
</reference>
<protein>
    <submittedName>
        <fullName evidence="1">Uncharacterized protein</fullName>
    </submittedName>
</protein>
<evidence type="ECO:0000313" key="1">
    <source>
        <dbReference type="EMBL" id="THX26595.1"/>
    </source>
</evidence>
<dbReference type="EMBL" id="QZAV01000425">
    <property type="protein sequence ID" value="THX26595.1"/>
    <property type="molecule type" value="Genomic_DNA"/>
</dbReference>
<dbReference type="Pfam" id="PF20174">
    <property type="entry name" value="DUF6540"/>
    <property type="match status" value="1"/>
</dbReference>
<comment type="caution">
    <text evidence="1">The sequence shown here is derived from an EMBL/GenBank/DDBJ whole genome shotgun (WGS) entry which is preliminary data.</text>
</comment>
<gene>
    <name evidence="1" type="ORF">D6D10_09668</name>
</gene>
<dbReference type="AlphaFoldDB" id="A0A4S9DYW8"/>
<dbReference type="Proteomes" id="UP000308953">
    <property type="component" value="Unassembled WGS sequence"/>
</dbReference>
<dbReference type="InterPro" id="IPR046670">
    <property type="entry name" value="DUF6540"/>
</dbReference>
<sequence>MSYTVWHVLYHSMPDDHMAIFVETDKDKSGRIFHVTGSIQLGMAYVTSDQKSPEESLTYNTKHYLGKIDAGSLEAVDTICRRIDVPGKQFDGNKMLVPRSQLRNCQHWTKDAISALQASGMIKK</sequence>
<proteinExistence type="predicted"/>
<accession>A0A4S9DYW8</accession>